<dbReference type="SUPFAM" id="SSF52317">
    <property type="entry name" value="Class I glutamine amidotransferase-like"/>
    <property type="match status" value="1"/>
</dbReference>
<comment type="caution">
    <text evidence="2">The sequence shown here is derived from an EMBL/GenBank/DDBJ whole genome shotgun (WGS) entry which is preliminary data.</text>
</comment>
<dbReference type="RefSeq" id="WP_278477475.1">
    <property type="nucleotide sequence ID" value="NZ_JABZRE010000009.1"/>
</dbReference>
<dbReference type="Pfam" id="PF01965">
    <property type="entry name" value="DJ-1_PfpI"/>
    <property type="match status" value="1"/>
</dbReference>
<dbReference type="Gene3D" id="3.40.50.880">
    <property type="match status" value="1"/>
</dbReference>
<organism evidence="2 3">
    <name type="scientific">Parvimonas micra</name>
    <dbReference type="NCBI Taxonomy" id="33033"/>
    <lineage>
        <taxon>Bacteria</taxon>
        <taxon>Bacillati</taxon>
        <taxon>Bacillota</taxon>
        <taxon>Tissierellia</taxon>
        <taxon>Tissierellales</taxon>
        <taxon>Peptoniphilaceae</taxon>
        <taxon>Parvimonas</taxon>
    </lineage>
</organism>
<protein>
    <submittedName>
        <fullName evidence="2">DJ-1/PfpI family protein</fullName>
    </submittedName>
</protein>
<sequence>MKKRIALLVYPDFSLQEVANLMYVFRWYFDTFTDVIYTELSPVRSEEGILINPVKTCSEFCKDDYDCLILSGCSDLRQPIRNKKIKEFLESFLNDDSFVIGAICSGPIFLAQAGLLKGKKYTDSLFVEMRESFAFIEENNFLPQSVVEDGNIITAVGNAFNEFAVHVARKLGYDCPDKILSGYTDSDDINDYIHHLPEDEILEFKEEFKDFFK</sequence>
<dbReference type="InterPro" id="IPR029062">
    <property type="entry name" value="Class_I_gatase-like"/>
</dbReference>
<evidence type="ECO:0000259" key="1">
    <source>
        <dbReference type="Pfam" id="PF01965"/>
    </source>
</evidence>
<dbReference type="PANTHER" id="PTHR43130:SF3">
    <property type="entry name" value="HTH-TYPE TRANSCRIPTIONAL REGULATOR RV1931C"/>
    <property type="match status" value="1"/>
</dbReference>
<feature type="domain" description="DJ-1/PfpI" evidence="1">
    <location>
        <begin position="3"/>
        <end position="168"/>
    </location>
</feature>
<dbReference type="PANTHER" id="PTHR43130">
    <property type="entry name" value="ARAC-FAMILY TRANSCRIPTIONAL REGULATOR"/>
    <property type="match status" value="1"/>
</dbReference>
<dbReference type="InterPro" id="IPR002818">
    <property type="entry name" value="DJ-1/PfpI"/>
</dbReference>
<dbReference type="InterPro" id="IPR052158">
    <property type="entry name" value="INH-QAR"/>
</dbReference>
<gene>
    <name evidence="2" type="ORF">HXM94_03690</name>
</gene>
<reference evidence="2" key="1">
    <citation type="submission" date="2020-04" db="EMBL/GenBank/DDBJ databases">
        <title>Deep metagenomics examines the oral microbiome during advanced dental caries in children, revealing novel taxa and co-occurrences with host molecules.</title>
        <authorList>
            <person name="Baker J.L."/>
            <person name="Morton J.T."/>
            <person name="Dinis M."/>
            <person name="Alvarez R."/>
            <person name="Tran N.C."/>
            <person name="Knight R."/>
            <person name="Edlund A."/>
        </authorList>
    </citation>
    <scope>NUCLEOTIDE SEQUENCE</scope>
    <source>
        <strain evidence="2">JCVI_23_bin.11</strain>
    </source>
</reference>
<dbReference type="EMBL" id="JABZRE010000009">
    <property type="protein sequence ID" value="MBF1306867.1"/>
    <property type="molecule type" value="Genomic_DNA"/>
</dbReference>
<name>A0A930E0S2_9FIRM</name>
<accession>A0A930E0S2</accession>
<dbReference type="AlphaFoldDB" id="A0A930E0S2"/>
<evidence type="ECO:0000313" key="2">
    <source>
        <dbReference type="EMBL" id="MBF1306867.1"/>
    </source>
</evidence>
<dbReference type="Proteomes" id="UP000758611">
    <property type="component" value="Unassembled WGS sequence"/>
</dbReference>
<proteinExistence type="predicted"/>
<evidence type="ECO:0000313" key="3">
    <source>
        <dbReference type="Proteomes" id="UP000758611"/>
    </source>
</evidence>